<proteinExistence type="predicted"/>
<name>A0ACC0DR60_9BASI</name>
<comment type="caution">
    <text evidence="1">The sequence shown here is derived from an EMBL/GenBank/DDBJ whole genome shotgun (WGS) entry which is preliminary data.</text>
</comment>
<reference evidence="2" key="1">
    <citation type="journal article" date="2018" name="BMC Genomics">
        <title>Genomic insights into host adaptation between the wheat stripe rust pathogen (Puccinia striiformis f. sp. tritici) and the barley stripe rust pathogen (Puccinia striiformis f. sp. hordei).</title>
        <authorList>
            <person name="Xia C."/>
            <person name="Wang M."/>
            <person name="Yin C."/>
            <person name="Cornejo O.E."/>
            <person name="Hulbert S.H."/>
            <person name="Chen X."/>
        </authorList>
    </citation>
    <scope>NUCLEOTIDE SEQUENCE [LARGE SCALE GENOMIC DNA]</scope>
    <source>
        <strain evidence="2">93-210</strain>
    </source>
</reference>
<dbReference type="EMBL" id="CM045881">
    <property type="protein sequence ID" value="KAI7936809.1"/>
    <property type="molecule type" value="Genomic_DNA"/>
</dbReference>
<evidence type="ECO:0000313" key="1">
    <source>
        <dbReference type="EMBL" id="KAI7936809.1"/>
    </source>
</evidence>
<sequence length="123" mass="14398">MSPRQHFRRLASLFYAKKCLPKFIVGLTSTAIKTHHSPADASRQPTALVRKRCAEDFELPPKKSRRLIFMVSEVMRLKWKSYLFVYKFRIKMDCKQSNHLTRQSAMAYNHYAIGDHSKAANEH</sequence>
<reference evidence="1 2" key="3">
    <citation type="journal article" date="2022" name="Microbiol. Spectr.">
        <title>Folding features and dynamics of 3D genome architecture in plant fungal pathogens.</title>
        <authorList>
            <person name="Xia C."/>
        </authorList>
    </citation>
    <scope>NUCLEOTIDE SEQUENCE [LARGE SCALE GENOMIC DNA]</scope>
    <source>
        <strain evidence="1 2">93-210</strain>
    </source>
</reference>
<dbReference type="Proteomes" id="UP001060170">
    <property type="component" value="Chromosome 17"/>
</dbReference>
<evidence type="ECO:0000313" key="2">
    <source>
        <dbReference type="Proteomes" id="UP001060170"/>
    </source>
</evidence>
<organism evidence="1 2">
    <name type="scientific">Puccinia striiformis f. sp. tritici</name>
    <dbReference type="NCBI Taxonomy" id="168172"/>
    <lineage>
        <taxon>Eukaryota</taxon>
        <taxon>Fungi</taxon>
        <taxon>Dikarya</taxon>
        <taxon>Basidiomycota</taxon>
        <taxon>Pucciniomycotina</taxon>
        <taxon>Pucciniomycetes</taxon>
        <taxon>Pucciniales</taxon>
        <taxon>Pucciniaceae</taxon>
        <taxon>Puccinia</taxon>
    </lineage>
</organism>
<accession>A0ACC0DR60</accession>
<keyword evidence="2" id="KW-1185">Reference proteome</keyword>
<reference evidence="2" key="2">
    <citation type="journal article" date="2018" name="Mol. Plant Microbe Interact.">
        <title>Genome sequence resources for the wheat stripe rust pathogen (Puccinia striiformis f. sp. tritici) and the barley stripe rust pathogen (Puccinia striiformis f. sp. hordei).</title>
        <authorList>
            <person name="Xia C."/>
            <person name="Wang M."/>
            <person name="Yin C."/>
            <person name="Cornejo O.E."/>
            <person name="Hulbert S.H."/>
            <person name="Chen X."/>
        </authorList>
    </citation>
    <scope>NUCLEOTIDE SEQUENCE [LARGE SCALE GENOMIC DNA]</scope>
    <source>
        <strain evidence="2">93-210</strain>
    </source>
</reference>
<protein>
    <submittedName>
        <fullName evidence="1">Uncharacterized protein</fullName>
    </submittedName>
</protein>
<gene>
    <name evidence="1" type="ORF">MJO28_015708</name>
</gene>